<feature type="region of interest" description="Disordered" evidence="1">
    <location>
        <begin position="18"/>
        <end position="42"/>
    </location>
</feature>
<feature type="compositionally biased region" description="Basic and acidic residues" evidence="1">
    <location>
        <begin position="22"/>
        <end position="42"/>
    </location>
</feature>
<evidence type="ECO:0000313" key="2">
    <source>
        <dbReference type="EMBL" id="JAD35920.1"/>
    </source>
</evidence>
<dbReference type="AlphaFoldDB" id="A0A0A8ZGP8"/>
<dbReference type="EMBL" id="GBRH01261975">
    <property type="protein sequence ID" value="JAD35920.1"/>
    <property type="molecule type" value="Transcribed_RNA"/>
</dbReference>
<accession>A0A0A8ZGP8</accession>
<organism evidence="2">
    <name type="scientific">Arundo donax</name>
    <name type="common">Giant reed</name>
    <name type="synonym">Donax arundinaceus</name>
    <dbReference type="NCBI Taxonomy" id="35708"/>
    <lineage>
        <taxon>Eukaryota</taxon>
        <taxon>Viridiplantae</taxon>
        <taxon>Streptophyta</taxon>
        <taxon>Embryophyta</taxon>
        <taxon>Tracheophyta</taxon>
        <taxon>Spermatophyta</taxon>
        <taxon>Magnoliopsida</taxon>
        <taxon>Liliopsida</taxon>
        <taxon>Poales</taxon>
        <taxon>Poaceae</taxon>
        <taxon>PACMAD clade</taxon>
        <taxon>Arundinoideae</taxon>
        <taxon>Arundineae</taxon>
        <taxon>Arundo</taxon>
    </lineage>
</organism>
<sequence length="42" mass="4722">MLHYLSYFHTIIFLTNRKGTRTGRDGGGVERRGNSGRIPDGD</sequence>
<reference evidence="2" key="2">
    <citation type="journal article" date="2015" name="Data Brief">
        <title>Shoot transcriptome of the giant reed, Arundo donax.</title>
        <authorList>
            <person name="Barrero R.A."/>
            <person name="Guerrero F.D."/>
            <person name="Moolhuijzen P."/>
            <person name="Goolsby J.A."/>
            <person name="Tidwell J."/>
            <person name="Bellgard S.E."/>
            <person name="Bellgard M.I."/>
        </authorList>
    </citation>
    <scope>NUCLEOTIDE SEQUENCE</scope>
    <source>
        <tissue evidence="2">Shoot tissue taken approximately 20 cm above the soil surface</tissue>
    </source>
</reference>
<proteinExistence type="predicted"/>
<evidence type="ECO:0000256" key="1">
    <source>
        <dbReference type="SAM" id="MobiDB-lite"/>
    </source>
</evidence>
<protein>
    <submittedName>
        <fullName evidence="2">Uncharacterized protein</fullName>
    </submittedName>
</protein>
<name>A0A0A8ZGP8_ARUDO</name>
<reference evidence="2" key="1">
    <citation type="submission" date="2014-09" db="EMBL/GenBank/DDBJ databases">
        <authorList>
            <person name="Magalhaes I.L.F."/>
            <person name="Oliveira U."/>
            <person name="Santos F.R."/>
            <person name="Vidigal T.H.D.A."/>
            <person name="Brescovit A.D."/>
            <person name="Santos A.J."/>
        </authorList>
    </citation>
    <scope>NUCLEOTIDE SEQUENCE</scope>
    <source>
        <tissue evidence="2">Shoot tissue taken approximately 20 cm above the soil surface</tissue>
    </source>
</reference>